<keyword evidence="3 6" id="KW-0479">Metal-binding</keyword>
<dbReference type="PROSITE" id="PS00629">
    <property type="entry name" value="IMP_1"/>
    <property type="match status" value="1"/>
</dbReference>
<accession>A0A3T0N018</accession>
<dbReference type="KEGG" id="sedi:EBB79_05315"/>
<dbReference type="RefSeq" id="WP_127747919.1">
    <property type="nucleotide sequence ID" value="NZ_CP033219.1"/>
</dbReference>
<proteinExistence type="inferred from homology"/>
<name>A0A3T0N018_9RHOB</name>
<dbReference type="SUPFAM" id="SSF56655">
    <property type="entry name" value="Carbohydrate phosphatase"/>
    <property type="match status" value="1"/>
</dbReference>
<evidence type="ECO:0000313" key="7">
    <source>
        <dbReference type="EMBL" id="AZV77364.1"/>
    </source>
</evidence>
<feature type="binding site" evidence="6">
    <location>
        <position position="90"/>
    </location>
    <ligand>
        <name>Mg(2+)</name>
        <dbReference type="ChEBI" id="CHEBI:18420"/>
        <label>2</label>
    </ligand>
</feature>
<dbReference type="PRINTS" id="PR00377">
    <property type="entry name" value="IMPHPHTASES"/>
</dbReference>
<dbReference type="EMBL" id="CP033219">
    <property type="protein sequence ID" value="AZV77364.1"/>
    <property type="molecule type" value="Genomic_DNA"/>
</dbReference>
<gene>
    <name evidence="7" type="ORF">EBB79_05315</name>
</gene>
<evidence type="ECO:0000256" key="2">
    <source>
        <dbReference type="ARBA" id="ARBA00009759"/>
    </source>
</evidence>
<evidence type="ECO:0000256" key="1">
    <source>
        <dbReference type="ARBA" id="ARBA00001946"/>
    </source>
</evidence>
<feature type="binding site" evidence="6">
    <location>
        <position position="72"/>
    </location>
    <ligand>
        <name>Mg(2+)</name>
        <dbReference type="ChEBI" id="CHEBI:18420"/>
        <label>1</label>
        <note>catalytic</note>
    </ligand>
</feature>
<keyword evidence="8" id="KW-1185">Reference proteome</keyword>
<evidence type="ECO:0000256" key="4">
    <source>
        <dbReference type="ARBA" id="ARBA00022801"/>
    </source>
</evidence>
<comment type="cofactor">
    <cofactor evidence="1 6">
        <name>Mg(2+)</name>
        <dbReference type="ChEBI" id="CHEBI:18420"/>
    </cofactor>
</comment>
<dbReference type="AlphaFoldDB" id="A0A3T0N018"/>
<keyword evidence="4" id="KW-0378">Hydrolase</keyword>
<dbReference type="Gene3D" id="3.40.190.80">
    <property type="match status" value="1"/>
</dbReference>
<dbReference type="PANTHER" id="PTHR43200">
    <property type="entry name" value="PHOSPHATASE"/>
    <property type="match status" value="1"/>
</dbReference>
<dbReference type="InterPro" id="IPR020583">
    <property type="entry name" value="Inositol_monoP_metal-BS"/>
</dbReference>
<dbReference type="Pfam" id="PF00459">
    <property type="entry name" value="Inositol_P"/>
    <property type="match status" value="1"/>
</dbReference>
<dbReference type="Proteomes" id="UP000283063">
    <property type="component" value="Chromosome"/>
</dbReference>
<dbReference type="InterPro" id="IPR051090">
    <property type="entry name" value="Inositol_monoP_superfamily"/>
</dbReference>
<dbReference type="PANTHER" id="PTHR43200:SF6">
    <property type="entry name" value="3'(2'),5'-BISPHOSPHATE NUCLEOTIDASE"/>
    <property type="match status" value="1"/>
</dbReference>
<comment type="similarity">
    <text evidence="2">Belongs to the inositol monophosphatase superfamily.</text>
</comment>
<feature type="binding site" evidence="6">
    <location>
        <position position="217"/>
    </location>
    <ligand>
        <name>Mg(2+)</name>
        <dbReference type="ChEBI" id="CHEBI:18420"/>
        <label>1</label>
        <note>catalytic</note>
    </ligand>
</feature>
<dbReference type="OrthoDB" id="9785695at2"/>
<feature type="binding site" evidence="6">
    <location>
        <position position="88"/>
    </location>
    <ligand>
        <name>Mg(2+)</name>
        <dbReference type="ChEBI" id="CHEBI:18420"/>
        <label>1</label>
        <note>catalytic</note>
    </ligand>
</feature>
<evidence type="ECO:0000313" key="8">
    <source>
        <dbReference type="Proteomes" id="UP000283063"/>
    </source>
</evidence>
<evidence type="ECO:0000256" key="3">
    <source>
        <dbReference type="ARBA" id="ARBA00022723"/>
    </source>
</evidence>
<dbReference type="Gene3D" id="3.30.540.10">
    <property type="entry name" value="Fructose-1,6-Bisphosphatase, subunit A, domain 1"/>
    <property type="match status" value="1"/>
</dbReference>
<evidence type="ECO:0000256" key="5">
    <source>
        <dbReference type="ARBA" id="ARBA00022842"/>
    </source>
</evidence>
<dbReference type="CDD" id="cd01641">
    <property type="entry name" value="Bacterial_IMPase_like_1"/>
    <property type="match status" value="1"/>
</dbReference>
<feature type="binding site" evidence="6">
    <location>
        <position position="91"/>
    </location>
    <ligand>
        <name>Mg(2+)</name>
        <dbReference type="ChEBI" id="CHEBI:18420"/>
        <label>1</label>
        <note>catalytic</note>
    </ligand>
</feature>
<keyword evidence="5 6" id="KW-0460">Magnesium</keyword>
<dbReference type="GO" id="GO:0016791">
    <property type="term" value="F:phosphatase activity"/>
    <property type="evidence" value="ECO:0007669"/>
    <property type="project" value="UniProtKB-ARBA"/>
</dbReference>
<reference evidence="7 8" key="1">
    <citation type="submission" date="2018-10" db="EMBL/GenBank/DDBJ databases">
        <title>Parasedimentitalea marina sp. nov., a psychrophilic bacterium isolated from deep seawater of the New Britain Trench.</title>
        <authorList>
            <person name="Cao J."/>
        </authorList>
    </citation>
    <scope>NUCLEOTIDE SEQUENCE [LARGE SCALE GENOMIC DNA]</scope>
    <source>
        <strain evidence="7 8">W43</strain>
    </source>
</reference>
<dbReference type="GO" id="GO:0046872">
    <property type="term" value="F:metal ion binding"/>
    <property type="evidence" value="ECO:0007669"/>
    <property type="project" value="UniProtKB-KW"/>
</dbReference>
<evidence type="ECO:0000256" key="6">
    <source>
        <dbReference type="PIRSR" id="PIRSR600760-2"/>
    </source>
</evidence>
<dbReference type="GO" id="GO:0000105">
    <property type="term" value="P:L-histidine biosynthetic process"/>
    <property type="evidence" value="ECO:0007669"/>
    <property type="project" value="TreeGrafter"/>
</dbReference>
<protein>
    <submittedName>
        <fullName evidence="7">Inositol monophosphatase family protein</fullName>
    </submittedName>
</protein>
<sequence>MTNTRIVSQSTVDFASYLADQARLVSLPGFRKDVEIVKKNDLSPVTEIDRNVESFVREMVKKTYPTHGFLGEEFGSLNLDAEELWVVDPIDGTRSFITGWPIWGTLLAKLNGGNPEIGLIDMPAIRERWLGICGKTCTFEDSSGARHDCRVSTCETLAQARFYTTNILYFDADDRVKIETLLQSAAVPRFGGDCYSYGLLASGHVDLVVEAKLEPYDYFALIPVVESAGGVITDWSGNPLHQASDGRVIAAATPQLHQAALEILQQI</sequence>
<dbReference type="InterPro" id="IPR000760">
    <property type="entry name" value="Inositol_monophosphatase-like"/>
</dbReference>
<organism evidence="7 8">
    <name type="scientific">Parasedimentitalea marina</name>
    <dbReference type="NCBI Taxonomy" id="2483033"/>
    <lineage>
        <taxon>Bacteria</taxon>
        <taxon>Pseudomonadati</taxon>
        <taxon>Pseudomonadota</taxon>
        <taxon>Alphaproteobacteria</taxon>
        <taxon>Rhodobacterales</taxon>
        <taxon>Paracoccaceae</taxon>
        <taxon>Parasedimentitalea</taxon>
    </lineage>
</organism>